<keyword evidence="1" id="KW-1133">Transmembrane helix</keyword>
<name>A0ABD5R601_9EURY</name>
<proteinExistence type="predicted"/>
<dbReference type="EMBL" id="JBHSKX010000001">
    <property type="protein sequence ID" value="MFC5365404.1"/>
    <property type="molecule type" value="Genomic_DNA"/>
</dbReference>
<keyword evidence="1" id="KW-0472">Membrane</keyword>
<protein>
    <submittedName>
        <fullName evidence="2">Uncharacterized protein</fullName>
    </submittedName>
</protein>
<evidence type="ECO:0000313" key="2">
    <source>
        <dbReference type="EMBL" id="MFC5365404.1"/>
    </source>
</evidence>
<gene>
    <name evidence="2" type="ORF">ACFPJ5_00520</name>
</gene>
<reference evidence="2 3" key="1">
    <citation type="journal article" date="2019" name="Int. J. Syst. Evol. Microbiol.">
        <title>The Global Catalogue of Microorganisms (GCM) 10K type strain sequencing project: providing services to taxonomists for standard genome sequencing and annotation.</title>
        <authorList>
            <consortium name="The Broad Institute Genomics Platform"/>
            <consortium name="The Broad Institute Genome Sequencing Center for Infectious Disease"/>
            <person name="Wu L."/>
            <person name="Ma J."/>
        </authorList>
    </citation>
    <scope>NUCLEOTIDE SEQUENCE [LARGE SCALE GENOMIC DNA]</scope>
    <source>
        <strain evidence="2 3">CGMCC 1.12237</strain>
    </source>
</reference>
<dbReference type="AlphaFoldDB" id="A0ABD5R601"/>
<sequence>MRETPPATTAGIEGLRPLLGVVLLLAVVVGGVGVVLLSTGGPTVEITARPAPDAAADAPAAYDASEFESPSPVVELVERADSEDGRVQTTTTVENRYRVRLAGSTDGRTYHVALADPESGTRFYRVTVEIVES</sequence>
<keyword evidence="3" id="KW-1185">Reference proteome</keyword>
<feature type="transmembrane region" description="Helical" evidence="1">
    <location>
        <begin position="18"/>
        <end position="39"/>
    </location>
</feature>
<keyword evidence="1" id="KW-0812">Transmembrane</keyword>
<accession>A0ABD5R601</accession>
<organism evidence="2 3">
    <name type="scientific">Salinirubrum litoreum</name>
    <dbReference type="NCBI Taxonomy" id="1126234"/>
    <lineage>
        <taxon>Archaea</taxon>
        <taxon>Methanobacteriati</taxon>
        <taxon>Methanobacteriota</taxon>
        <taxon>Stenosarchaea group</taxon>
        <taxon>Halobacteria</taxon>
        <taxon>Halobacteriales</taxon>
        <taxon>Haloferacaceae</taxon>
        <taxon>Salinirubrum</taxon>
    </lineage>
</organism>
<dbReference type="Proteomes" id="UP001596201">
    <property type="component" value="Unassembled WGS sequence"/>
</dbReference>
<dbReference type="RefSeq" id="WP_227229301.1">
    <property type="nucleotide sequence ID" value="NZ_JAJCVJ010000001.1"/>
</dbReference>
<evidence type="ECO:0000256" key="1">
    <source>
        <dbReference type="SAM" id="Phobius"/>
    </source>
</evidence>
<evidence type="ECO:0000313" key="3">
    <source>
        <dbReference type="Proteomes" id="UP001596201"/>
    </source>
</evidence>
<comment type="caution">
    <text evidence="2">The sequence shown here is derived from an EMBL/GenBank/DDBJ whole genome shotgun (WGS) entry which is preliminary data.</text>
</comment>